<keyword evidence="2" id="KW-0270">Exopolysaccharide synthesis</keyword>
<keyword evidence="3" id="KW-0472">Membrane</keyword>
<dbReference type="PANTHER" id="PTHR30576">
    <property type="entry name" value="COLANIC BIOSYNTHESIS UDP-GLUCOSE LIPID CARRIER TRANSFERASE"/>
    <property type="match status" value="1"/>
</dbReference>
<keyword evidence="3" id="KW-1133">Transmembrane helix</keyword>
<dbReference type="Pfam" id="PF02397">
    <property type="entry name" value="Bac_transf"/>
    <property type="match status" value="1"/>
</dbReference>
<feature type="domain" description="Bacterial sugar transferase" evidence="4">
    <location>
        <begin position="35"/>
        <end position="219"/>
    </location>
</feature>
<dbReference type="GO" id="GO:0016740">
    <property type="term" value="F:transferase activity"/>
    <property type="evidence" value="ECO:0007669"/>
    <property type="project" value="UniProtKB-KW"/>
</dbReference>
<evidence type="ECO:0000256" key="1">
    <source>
        <dbReference type="ARBA" id="ARBA00006464"/>
    </source>
</evidence>
<comment type="similarity">
    <text evidence="1">Belongs to the bacterial sugar transferase family.</text>
</comment>
<dbReference type="PANTHER" id="PTHR30576:SF21">
    <property type="entry name" value="UDP-GLUCOSE:UNDECAPRENYL-PHOSPHATE GLUCOSE-1-PHOSPHATE TRANSFERASE"/>
    <property type="match status" value="1"/>
</dbReference>
<dbReference type="RefSeq" id="WP_281044446.1">
    <property type="nucleotide sequence ID" value="NZ_JARYGZ010000001.1"/>
</dbReference>
<name>A0ABT6N1Q2_9SPHN</name>
<feature type="transmembrane region" description="Helical" evidence="3">
    <location>
        <begin position="40"/>
        <end position="61"/>
    </location>
</feature>
<evidence type="ECO:0000256" key="3">
    <source>
        <dbReference type="SAM" id="Phobius"/>
    </source>
</evidence>
<protein>
    <submittedName>
        <fullName evidence="5">Sugar transferase</fullName>
    </submittedName>
</protein>
<dbReference type="Proteomes" id="UP001160625">
    <property type="component" value="Unassembled WGS sequence"/>
</dbReference>
<reference evidence="5" key="1">
    <citation type="submission" date="2023-04" db="EMBL/GenBank/DDBJ databases">
        <title>Sphingomonas sp. MAHUQ-71 isolated from rice field.</title>
        <authorList>
            <person name="Huq M.A."/>
        </authorList>
    </citation>
    <scope>NUCLEOTIDE SEQUENCE</scope>
    <source>
        <strain evidence="5">MAHUQ-71</strain>
    </source>
</reference>
<comment type="caution">
    <text evidence="5">The sequence shown here is derived from an EMBL/GenBank/DDBJ whole genome shotgun (WGS) entry which is preliminary data.</text>
</comment>
<keyword evidence="6" id="KW-1185">Reference proteome</keyword>
<evidence type="ECO:0000259" key="4">
    <source>
        <dbReference type="Pfam" id="PF02397"/>
    </source>
</evidence>
<keyword evidence="5" id="KW-0808">Transferase</keyword>
<accession>A0ABT6N1Q2</accession>
<evidence type="ECO:0000313" key="6">
    <source>
        <dbReference type="Proteomes" id="UP001160625"/>
    </source>
</evidence>
<evidence type="ECO:0000256" key="2">
    <source>
        <dbReference type="ARBA" id="ARBA00023169"/>
    </source>
</evidence>
<organism evidence="5 6">
    <name type="scientific">Sphingomonas oryzagri</name>
    <dbReference type="NCBI Taxonomy" id="3042314"/>
    <lineage>
        <taxon>Bacteria</taxon>
        <taxon>Pseudomonadati</taxon>
        <taxon>Pseudomonadota</taxon>
        <taxon>Alphaproteobacteria</taxon>
        <taxon>Sphingomonadales</taxon>
        <taxon>Sphingomonadaceae</taxon>
        <taxon>Sphingomonas</taxon>
    </lineage>
</organism>
<sequence>MSENNPDAYDTVLIQALPPSRWDECAAAAAVSPLKRGLDFAIALAALLVALPILAVAAILIRASSDGPILFRQTRTGLHGTPFQILKFRTMYVTEDGDAIRHATRRDSRVTPVGAFLRATSIDELPQLINVLLGDMSLVGPRPHAVAHDRLYGTLLQDYARRFAVKPGITGLAQIRGLRGEIHGLSCMERRVRADCEYIERWSVGADIGILCRTLPLMVRDTHAY</sequence>
<dbReference type="EMBL" id="JARYGZ010000001">
    <property type="protein sequence ID" value="MDH7639185.1"/>
    <property type="molecule type" value="Genomic_DNA"/>
</dbReference>
<dbReference type="InterPro" id="IPR003362">
    <property type="entry name" value="Bact_transf"/>
</dbReference>
<keyword evidence="3" id="KW-0812">Transmembrane</keyword>
<proteinExistence type="inferred from homology"/>
<gene>
    <name evidence="5" type="ORF">QGN17_10625</name>
</gene>
<evidence type="ECO:0000313" key="5">
    <source>
        <dbReference type="EMBL" id="MDH7639185.1"/>
    </source>
</evidence>